<dbReference type="AlphaFoldDB" id="A0A2K2DMS6"/>
<evidence type="ECO:0000256" key="1">
    <source>
        <dbReference type="SAM" id="MobiDB-lite"/>
    </source>
</evidence>
<accession>A0A2K2DMS6</accession>
<evidence type="ECO:0000313" key="4">
    <source>
        <dbReference type="Proteomes" id="UP000008810"/>
    </source>
</evidence>
<feature type="region of interest" description="Disordered" evidence="1">
    <location>
        <begin position="1"/>
        <end position="101"/>
    </location>
</feature>
<keyword evidence="4" id="KW-1185">Reference proteome</keyword>
<proteinExistence type="predicted"/>
<gene>
    <name evidence="2" type="ORF">BRADI_1g35247v3</name>
</gene>
<evidence type="ECO:0000313" key="3">
    <source>
        <dbReference type="EnsemblPlants" id="PNT75577"/>
    </source>
</evidence>
<dbReference type="EnsemblPlants" id="PNT75577">
    <property type="protein sequence ID" value="PNT75577"/>
    <property type="gene ID" value="BRADI_1g35247v3"/>
</dbReference>
<evidence type="ECO:0000313" key="2">
    <source>
        <dbReference type="EMBL" id="PNT75577.1"/>
    </source>
</evidence>
<reference evidence="3" key="3">
    <citation type="submission" date="2018-08" db="UniProtKB">
        <authorList>
            <consortium name="EnsemblPlants"/>
        </authorList>
    </citation>
    <scope>IDENTIFICATION</scope>
    <source>
        <strain evidence="3">cv. Bd21</strain>
    </source>
</reference>
<reference evidence="2 3" key="1">
    <citation type="journal article" date="2010" name="Nature">
        <title>Genome sequencing and analysis of the model grass Brachypodium distachyon.</title>
        <authorList>
            <consortium name="International Brachypodium Initiative"/>
        </authorList>
    </citation>
    <scope>NUCLEOTIDE SEQUENCE [LARGE SCALE GENOMIC DNA]</scope>
    <source>
        <strain evidence="2 3">Bd21</strain>
    </source>
</reference>
<dbReference type="InParanoid" id="A0A2K2DMS6"/>
<reference evidence="2" key="2">
    <citation type="submission" date="2017-06" db="EMBL/GenBank/DDBJ databases">
        <title>WGS assembly of Brachypodium distachyon.</title>
        <authorList>
            <consortium name="The International Brachypodium Initiative"/>
            <person name="Lucas S."/>
            <person name="Harmon-Smith M."/>
            <person name="Lail K."/>
            <person name="Tice H."/>
            <person name="Grimwood J."/>
            <person name="Bruce D."/>
            <person name="Barry K."/>
            <person name="Shu S."/>
            <person name="Lindquist E."/>
            <person name="Wang M."/>
            <person name="Pitluck S."/>
            <person name="Vogel J.P."/>
            <person name="Garvin D.F."/>
            <person name="Mockler T.C."/>
            <person name="Schmutz J."/>
            <person name="Rokhsar D."/>
            <person name="Bevan M.W."/>
        </authorList>
    </citation>
    <scope>NUCLEOTIDE SEQUENCE</scope>
    <source>
        <strain evidence="2">Bd21</strain>
    </source>
</reference>
<feature type="compositionally biased region" description="Basic and acidic residues" evidence="1">
    <location>
        <begin position="32"/>
        <end position="47"/>
    </location>
</feature>
<feature type="compositionally biased region" description="Polar residues" evidence="1">
    <location>
        <begin position="52"/>
        <end position="68"/>
    </location>
</feature>
<organism evidence="2">
    <name type="scientific">Brachypodium distachyon</name>
    <name type="common">Purple false brome</name>
    <name type="synonym">Trachynia distachya</name>
    <dbReference type="NCBI Taxonomy" id="15368"/>
    <lineage>
        <taxon>Eukaryota</taxon>
        <taxon>Viridiplantae</taxon>
        <taxon>Streptophyta</taxon>
        <taxon>Embryophyta</taxon>
        <taxon>Tracheophyta</taxon>
        <taxon>Spermatophyta</taxon>
        <taxon>Magnoliopsida</taxon>
        <taxon>Liliopsida</taxon>
        <taxon>Poales</taxon>
        <taxon>Poaceae</taxon>
        <taxon>BOP clade</taxon>
        <taxon>Pooideae</taxon>
        <taxon>Stipodae</taxon>
        <taxon>Brachypodieae</taxon>
        <taxon>Brachypodium</taxon>
    </lineage>
</organism>
<name>A0A2K2DMS6_BRADI</name>
<dbReference type="Gramene" id="PNT75577">
    <property type="protein sequence ID" value="PNT75577"/>
    <property type="gene ID" value="BRADI_1g35247v3"/>
</dbReference>
<dbReference type="Proteomes" id="UP000008810">
    <property type="component" value="Chromosome 1"/>
</dbReference>
<dbReference type="EMBL" id="CM000880">
    <property type="protein sequence ID" value="PNT75577.1"/>
    <property type="molecule type" value="Genomic_DNA"/>
</dbReference>
<protein>
    <submittedName>
        <fullName evidence="2 3">Uncharacterized protein</fullName>
    </submittedName>
</protein>
<sequence length="101" mass="10649">MSAPPRLQPAGVVARARPKKRPSPLGGASDAKNSDKGKGKVDSDKGKGKVTCVTSCNSQALQDGQSESVNEDGERVVISDEDEDDVKDITPATKRRLTSKV</sequence>